<dbReference type="InterPro" id="IPR021279">
    <property type="entry name" value="DUF2721"/>
</dbReference>
<proteinExistence type="predicted"/>
<dbReference type="Pfam" id="PF11026">
    <property type="entry name" value="DUF2721"/>
    <property type="match status" value="1"/>
</dbReference>
<gene>
    <name evidence="2" type="ORF">HD842_001256</name>
</gene>
<keyword evidence="3" id="KW-1185">Reference proteome</keyword>
<feature type="transmembrane region" description="Helical" evidence="1">
    <location>
        <begin position="101"/>
        <end position="126"/>
    </location>
</feature>
<keyword evidence="1" id="KW-0812">Transmembrane</keyword>
<evidence type="ECO:0000313" key="3">
    <source>
        <dbReference type="Proteomes" id="UP000540787"/>
    </source>
</evidence>
<reference evidence="2 3" key="1">
    <citation type="submission" date="2020-08" db="EMBL/GenBank/DDBJ databases">
        <title>The Agave Microbiome: Exploring the role of microbial communities in plant adaptations to desert environments.</title>
        <authorList>
            <person name="Partida-Martinez L.P."/>
        </authorList>
    </citation>
    <scope>NUCLEOTIDE SEQUENCE [LARGE SCALE GENOMIC DNA]</scope>
    <source>
        <strain evidence="2 3">AT3.2</strain>
    </source>
</reference>
<dbReference type="RefSeq" id="WP_183552368.1">
    <property type="nucleotide sequence ID" value="NZ_JACHBX010000001.1"/>
</dbReference>
<sequence length="152" mass="16313">MNFQLGDIGQVIQLAIAPVFLLAGVSILLIVLTNRLGRIIDQMRLLEDRAIKCVDAECVASLSGLHRRSNLINIAIAASTLCGLLVCLVIAMLFLGDATGLPLVHLIAASFIGAMLALTTGFICLMREVSMSYRLMREQQLVAMAMCAGRPA</sequence>
<dbReference type="AlphaFoldDB" id="A0A7W9WYL9"/>
<keyword evidence="1" id="KW-1133">Transmembrane helix</keyword>
<protein>
    <recommendedName>
        <fullName evidence="4">DUF2721 domain-containing protein</fullName>
    </recommendedName>
</protein>
<feature type="transmembrane region" description="Helical" evidence="1">
    <location>
        <begin position="12"/>
        <end position="34"/>
    </location>
</feature>
<dbReference type="EMBL" id="JACHBX010000001">
    <property type="protein sequence ID" value="MBB6133145.1"/>
    <property type="molecule type" value="Genomic_DNA"/>
</dbReference>
<evidence type="ECO:0000256" key="1">
    <source>
        <dbReference type="SAM" id="Phobius"/>
    </source>
</evidence>
<keyword evidence="1" id="KW-0472">Membrane</keyword>
<feature type="transmembrane region" description="Helical" evidence="1">
    <location>
        <begin position="71"/>
        <end position="95"/>
    </location>
</feature>
<comment type="caution">
    <text evidence="2">The sequence shown here is derived from an EMBL/GenBank/DDBJ whole genome shotgun (WGS) entry which is preliminary data.</text>
</comment>
<organism evidence="2 3">
    <name type="scientific">Massilia aurea</name>
    <dbReference type="NCBI Taxonomy" id="373040"/>
    <lineage>
        <taxon>Bacteria</taxon>
        <taxon>Pseudomonadati</taxon>
        <taxon>Pseudomonadota</taxon>
        <taxon>Betaproteobacteria</taxon>
        <taxon>Burkholderiales</taxon>
        <taxon>Oxalobacteraceae</taxon>
        <taxon>Telluria group</taxon>
        <taxon>Massilia</taxon>
    </lineage>
</organism>
<dbReference type="Proteomes" id="UP000540787">
    <property type="component" value="Unassembled WGS sequence"/>
</dbReference>
<evidence type="ECO:0000313" key="2">
    <source>
        <dbReference type="EMBL" id="MBB6133145.1"/>
    </source>
</evidence>
<name>A0A7W9WYL9_9BURK</name>
<evidence type="ECO:0008006" key="4">
    <source>
        <dbReference type="Google" id="ProtNLM"/>
    </source>
</evidence>
<accession>A0A7W9WYL9</accession>